<dbReference type="OrthoDB" id="2906425at2759"/>
<dbReference type="PANTHER" id="PTHR21310:SF15">
    <property type="entry name" value="AMINOGLYCOSIDE PHOSPHOTRANSFERASE DOMAIN-CONTAINING PROTEIN"/>
    <property type="match status" value="1"/>
</dbReference>
<reference evidence="2" key="1">
    <citation type="submission" date="2020-11" db="EMBL/GenBank/DDBJ databases">
        <authorList>
            <consortium name="DOE Joint Genome Institute"/>
            <person name="Ahrendt S."/>
            <person name="Riley R."/>
            <person name="Andreopoulos W."/>
            <person name="Labutti K."/>
            <person name="Pangilinan J."/>
            <person name="Ruiz-Duenas F.J."/>
            <person name="Barrasa J.M."/>
            <person name="Sanchez-Garcia M."/>
            <person name="Camarero S."/>
            <person name="Miyauchi S."/>
            <person name="Serrano A."/>
            <person name="Linde D."/>
            <person name="Babiker R."/>
            <person name="Drula E."/>
            <person name="Ayuso-Fernandez I."/>
            <person name="Pacheco R."/>
            <person name="Padilla G."/>
            <person name="Ferreira P."/>
            <person name="Barriuso J."/>
            <person name="Kellner H."/>
            <person name="Castanera R."/>
            <person name="Alfaro M."/>
            <person name="Ramirez L."/>
            <person name="Pisabarro A.G."/>
            <person name="Kuo A."/>
            <person name="Tritt A."/>
            <person name="Lipzen A."/>
            <person name="He G."/>
            <person name="Yan M."/>
            <person name="Ng V."/>
            <person name="Cullen D."/>
            <person name="Martin F."/>
            <person name="Rosso M.-N."/>
            <person name="Henrissat B."/>
            <person name="Hibbett D."/>
            <person name="Martinez A.T."/>
            <person name="Grigoriev I.V."/>
        </authorList>
    </citation>
    <scope>NUCLEOTIDE SEQUENCE</scope>
    <source>
        <strain evidence="2">CBS 247.69</strain>
    </source>
</reference>
<dbReference type="AlphaFoldDB" id="A0A9P6CKF3"/>
<dbReference type="InterPro" id="IPR051678">
    <property type="entry name" value="AGP_Transferase"/>
</dbReference>
<sequence>MDLIDGVPLNQYALPKRDKNRKSYRHDVSPIVHQLQGYIDQLRHIGSAFNKESLCNFWPEGPFRIILFLNPIPGGEFYTMLDFYNYWMIAARQATHKVAPEVLDTPFLPTLSQGDFAPQNIMVKNGRVVAILDWETFGWYPDFWDEMMLTGRALASKGSVKHISDALPPIAPALFHFFITSISW</sequence>
<dbReference type="EMBL" id="MU150260">
    <property type="protein sequence ID" value="KAF9463718.1"/>
    <property type="molecule type" value="Genomic_DNA"/>
</dbReference>
<dbReference type="Gene3D" id="3.90.1200.10">
    <property type="match status" value="1"/>
</dbReference>
<dbReference type="InterPro" id="IPR002575">
    <property type="entry name" value="Aminoglycoside_PTrfase"/>
</dbReference>
<evidence type="ECO:0000259" key="1">
    <source>
        <dbReference type="Pfam" id="PF01636"/>
    </source>
</evidence>
<feature type="domain" description="Aminoglycoside phosphotransferase" evidence="1">
    <location>
        <begin position="114"/>
        <end position="145"/>
    </location>
</feature>
<proteinExistence type="predicted"/>
<dbReference type="InterPro" id="IPR011009">
    <property type="entry name" value="Kinase-like_dom_sf"/>
</dbReference>
<protein>
    <recommendedName>
        <fullName evidence="1">Aminoglycoside phosphotransferase domain-containing protein</fullName>
    </recommendedName>
</protein>
<accession>A0A9P6CKF3</accession>
<dbReference type="Pfam" id="PF01636">
    <property type="entry name" value="APH"/>
    <property type="match status" value="1"/>
</dbReference>
<dbReference type="PANTHER" id="PTHR21310">
    <property type="entry name" value="AMINOGLYCOSIDE PHOSPHOTRANSFERASE-RELATED-RELATED"/>
    <property type="match status" value="1"/>
</dbReference>
<gene>
    <name evidence="2" type="ORF">BDZ94DRAFT_1258380</name>
</gene>
<comment type="caution">
    <text evidence="2">The sequence shown here is derived from an EMBL/GenBank/DDBJ whole genome shotgun (WGS) entry which is preliminary data.</text>
</comment>
<keyword evidence="3" id="KW-1185">Reference proteome</keyword>
<dbReference type="SUPFAM" id="SSF56112">
    <property type="entry name" value="Protein kinase-like (PK-like)"/>
    <property type="match status" value="1"/>
</dbReference>
<organism evidence="2 3">
    <name type="scientific">Collybia nuda</name>
    <dbReference type="NCBI Taxonomy" id="64659"/>
    <lineage>
        <taxon>Eukaryota</taxon>
        <taxon>Fungi</taxon>
        <taxon>Dikarya</taxon>
        <taxon>Basidiomycota</taxon>
        <taxon>Agaricomycotina</taxon>
        <taxon>Agaricomycetes</taxon>
        <taxon>Agaricomycetidae</taxon>
        <taxon>Agaricales</taxon>
        <taxon>Tricholomatineae</taxon>
        <taxon>Clitocybaceae</taxon>
        <taxon>Collybia</taxon>
    </lineage>
</organism>
<evidence type="ECO:0000313" key="3">
    <source>
        <dbReference type="Proteomes" id="UP000807353"/>
    </source>
</evidence>
<evidence type="ECO:0000313" key="2">
    <source>
        <dbReference type="EMBL" id="KAF9463718.1"/>
    </source>
</evidence>
<name>A0A9P6CKF3_9AGAR</name>
<dbReference type="Proteomes" id="UP000807353">
    <property type="component" value="Unassembled WGS sequence"/>
</dbReference>